<evidence type="ECO:0000256" key="2">
    <source>
        <dbReference type="SAM" id="Phobius"/>
    </source>
</evidence>
<protein>
    <submittedName>
        <fullName evidence="3">(northern house mosquito) hypothetical protein</fullName>
    </submittedName>
</protein>
<dbReference type="EMBL" id="HBUE01346707">
    <property type="protein sequence ID" value="CAG6601099.1"/>
    <property type="molecule type" value="Transcribed_RNA"/>
</dbReference>
<keyword evidence="2" id="KW-0472">Membrane</keyword>
<dbReference type="EMBL" id="HBUE01346705">
    <property type="protein sequence ID" value="CAG6601098.1"/>
    <property type="molecule type" value="Transcribed_RNA"/>
</dbReference>
<keyword evidence="2" id="KW-0812">Transmembrane</keyword>
<dbReference type="AlphaFoldDB" id="A0A8D8L0T5"/>
<dbReference type="EMBL" id="HBUE01239712">
    <property type="protein sequence ID" value="CAG6548869.1"/>
    <property type="molecule type" value="Transcribed_RNA"/>
</dbReference>
<evidence type="ECO:0000313" key="3">
    <source>
        <dbReference type="EMBL" id="CAG6601099.1"/>
    </source>
</evidence>
<reference evidence="3" key="1">
    <citation type="submission" date="2021-05" db="EMBL/GenBank/DDBJ databases">
        <authorList>
            <person name="Alioto T."/>
            <person name="Alioto T."/>
            <person name="Gomez Garrido J."/>
        </authorList>
    </citation>
    <scope>NUCLEOTIDE SEQUENCE</scope>
</reference>
<feature type="transmembrane region" description="Helical" evidence="2">
    <location>
        <begin position="35"/>
        <end position="58"/>
    </location>
</feature>
<name>A0A8D8L0T5_CULPI</name>
<keyword evidence="2" id="KW-1133">Transmembrane helix</keyword>
<accession>A0A8D8L0T5</accession>
<feature type="region of interest" description="Disordered" evidence="1">
    <location>
        <begin position="84"/>
        <end position="103"/>
    </location>
</feature>
<proteinExistence type="predicted"/>
<evidence type="ECO:0000256" key="1">
    <source>
        <dbReference type="SAM" id="MobiDB-lite"/>
    </source>
</evidence>
<organism evidence="3">
    <name type="scientific">Culex pipiens</name>
    <name type="common">House mosquito</name>
    <dbReference type="NCBI Taxonomy" id="7175"/>
    <lineage>
        <taxon>Eukaryota</taxon>
        <taxon>Metazoa</taxon>
        <taxon>Ecdysozoa</taxon>
        <taxon>Arthropoda</taxon>
        <taxon>Hexapoda</taxon>
        <taxon>Insecta</taxon>
        <taxon>Pterygota</taxon>
        <taxon>Neoptera</taxon>
        <taxon>Endopterygota</taxon>
        <taxon>Diptera</taxon>
        <taxon>Nematocera</taxon>
        <taxon>Culicoidea</taxon>
        <taxon>Culicidae</taxon>
        <taxon>Culicinae</taxon>
        <taxon>Culicini</taxon>
        <taxon>Culex</taxon>
        <taxon>Culex</taxon>
    </lineage>
</organism>
<dbReference type="EMBL" id="HBUE01239714">
    <property type="protein sequence ID" value="CAG6548870.1"/>
    <property type="molecule type" value="Transcribed_RNA"/>
</dbReference>
<sequence length="103" mass="12136">MLFFVFFFVFVWNPSLVVLLFSPVHKHLQISDRFWFFSALLVIVYPSTIYTSTHTYIAPRSIRLISCKSDCFMVFDWLRSISNCPRQDSNPGSRKFPTNCREA</sequence>